<organism evidence="2 3">
    <name type="scientific">Oceanisphaera avium</name>
    <dbReference type="NCBI Taxonomy" id="1903694"/>
    <lineage>
        <taxon>Bacteria</taxon>
        <taxon>Pseudomonadati</taxon>
        <taxon>Pseudomonadota</taxon>
        <taxon>Gammaproteobacteria</taxon>
        <taxon>Aeromonadales</taxon>
        <taxon>Aeromonadaceae</taxon>
        <taxon>Oceanisphaera</taxon>
    </lineage>
</organism>
<evidence type="ECO:0000259" key="1">
    <source>
        <dbReference type="Pfam" id="PF01902"/>
    </source>
</evidence>
<dbReference type="InterPro" id="IPR002761">
    <property type="entry name" value="Diphthami_syn_dom"/>
</dbReference>
<dbReference type="Gene3D" id="3.90.1490.10">
    <property type="entry name" value="putative n-type atp pyrophosphatase, domain 2"/>
    <property type="match status" value="1"/>
</dbReference>
<dbReference type="Gene3D" id="3.40.50.620">
    <property type="entry name" value="HUPs"/>
    <property type="match status" value="1"/>
</dbReference>
<sequence length="227" mass="25447">MMRKKILMSWSSGKDSAWALYCLLQNPAFEVVGLFTTVNEEFHRVSMHGVRQELLKLQAQSVDLPLAIISLPNPCSNEQYNQIMASFLEQAKKRGVTAMAFGDMLLKDVRDFREQQLKKLGMEAIFPLWGLNTHLIPYDMVNAGVRALITCLDSQKIAPHVAGLELTPALLSALPNEVDPSGENGEYHTFVFDGPMFKYPLLVKVGEVITREHLVFADLLIDKACPQ</sequence>
<evidence type="ECO:0000313" key="3">
    <source>
        <dbReference type="Proteomes" id="UP000243793"/>
    </source>
</evidence>
<proteinExistence type="predicted"/>
<dbReference type="AlphaFoldDB" id="A0A1Y0CVN4"/>
<keyword evidence="2" id="KW-0067">ATP-binding</keyword>
<evidence type="ECO:0000313" key="2">
    <source>
        <dbReference type="EMBL" id="ART79400.1"/>
    </source>
</evidence>
<dbReference type="Pfam" id="PF01902">
    <property type="entry name" value="Diphthami_syn_2"/>
    <property type="match status" value="1"/>
</dbReference>
<dbReference type="KEGG" id="ocm:CBP12_03910"/>
<dbReference type="EMBL" id="CP021376">
    <property type="protein sequence ID" value="ART79400.1"/>
    <property type="molecule type" value="Genomic_DNA"/>
</dbReference>
<feature type="domain" description="Diphthamide synthase" evidence="1">
    <location>
        <begin position="6"/>
        <end position="214"/>
    </location>
</feature>
<dbReference type="SUPFAM" id="SSF52402">
    <property type="entry name" value="Adenine nucleotide alpha hydrolases-like"/>
    <property type="match status" value="1"/>
</dbReference>
<protein>
    <submittedName>
        <fullName evidence="2">ATP-binding protein</fullName>
    </submittedName>
</protein>
<dbReference type="InterPro" id="IPR014729">
    <property type="entry name" value="Rossmann-like_a/b/a_fold"/>
</dbReference>
<name>A0A1Y0CVN4_9GAMM</name>
<dbReference type="GO" id="GO:0005524">
    <property type="term" value="F:ATP binding"/>
    <property type="evidence" value="ECO:0007669"/>
    <property type="project" value="UniProtKB-KW"/>
</dbReference>
<dbReference type="RefSeq" id="WP_198341883.1">
    <property type="nucleotide sequence ID" value="NZ_CP021376.1"/>
</dbReference>
<keyword evidence="2" id="KW-0547">Nucleotide-binding</keyword>
<gene>
    <name evidence="2" type="ORF">CBP12_03910</name>
</gene>
<dbReference type="Proteomes" id="UP000243793">
    <property type="component" value="Chromosome"/>
</dbReference>
<accession>A0A1Y0CVN4</accession>
<keyword evidence="3" id="KW-1185">Reference proteome</keyword>
<reference evidence="3" key="1">
    <citation type="submission" date="2017-05" db="EMBL/GenBank/DDBJ databases">
        <authorList>
            <person name="Sung H."/>
        </authorList>
    </citation>
    <scope>NUCLEOTIDE SEQUENCE [LARGE SCALE GENOMIC DNA]</scope>
    <source>
        <strain evidence="3">AMac2203</strain>
    </source>
</reference>